<keyword evidence="5" id="KW-1185">Reference proteome</keyword>
<organism evidence="4 5">
    <name type="scientific">Mortierella polycephala</name>
    <dbReference type="NCBI Taxonomy" id="41804"/>
    <lineage>
        <taxon>Eukaryota</taxon>
        <taxon>Fungi</taxon>
        <taxon>Fungi incertae sedis</taxon>
        <taxon>Mucoromycota</taxon>
        <taxon>Mortierellomycotina</taxon>
        <taxon>Mortierellomycetes</taxon>
        <taxon>Mortierellales</taxon>
        <taxon>Mortierellaceae</taxon>
        <taxon>Mortierella</taxon>
    </lineage>
</organism>
<comment type="caution">
    <text evidence="4">The sequence shown here is derived from an EMBL/GenBank/DDBJ whole genome shotgun (WGS) entry which is preliminary data.</text>
</comment>
<protein>
    <recommendedName>
        <fullName evidence="3">Superoxide dismutase copper/zinc binding domain-containing protein</fullName>
    </recommendedName>
</protein>
<evidence type="ECO:0000256" key="2">
    <source>
        <dbReference type="SAM" id="SignalP"/>
    </source>
</evidence>
<dbReference type="SUPFAM" id="SSF49329">
    <property type="entry name" value="Cu,Zn superoxide dismutase-like"/>
    <property type="match status" value="1"/>
</dbReference>
<dbReference type="OrthoDB" id="159229at2759"/>
<dbReference type="InterPro" id="IPR053257">
    <property type="entry name" value="Cu-only_SOD"/>
</dbReference>
<evidence type="ECO:0000256" key="1">
    <source>
        <dbReference type="SAM" id="MobiDB-lite"/>
    </source>
</evidence>
<dbReference type="AlphaFoldDB" id="A0A9P6QGH4"/>
<dbReference type="EMBL" id="JAAAJA010000022">
    <property type="protein sequence ID" value="KAG0266089.1"/>
    <property type="molecule type" value="Genomic_DNA"/>
</dbReference>
<dbReference type="Proteomes" id="UP000726737">
    <property type="component" value="Unassembled WGS sequence"/>
</dbReference>
<reference evidence="4" key="1">
    <citation type="journal article" date="2020" name="Fungal Divers.">
        <title>Resolving the Mortierellaceae phylogeny through synthesis of multi-gene phylogenetics and phylogenomics.</title>
        <authorList>
            <person name="Vandepol N."/>
            <person name="Liber J."/>
            <person name="Desiro A."/>
            <person name="Na H."/>
            <person name="Kennedy M."/>
            <person name="Barry K."/>
            <person name="Grigoriev I.V."/>
            <person name="Miller A.N."/>
            <person name="O'Donnell K."/>
            <person name="Stajich J.E."/>
            <person name="Bonito G."/>
        </authorList>
    </citation>
    <scope>NUCLEOTIDE SEQUENCE</scope>
    <source>
        <strain evidence="4">KOD948</strain>
    </source>
</reference>
<dbReference type="Gene3D" id="2.60.40.200">
    <property type="entry name" value="Superoxide dismutase, copper/zinc binding domain"/>
    <property type="match status" value="1"/>
</dbReference>
<dbReference type="GO" id="GO:0046872">
    <property type="term" value="F:metal ion binding"/>
    <property type="evidence" value="ECO:0007669"/>
    <property type="project" value="InterPro"/>
</dbReference>
<dbReference type="InterPro" id="IPR001424">
    <property type="entry name" value="SOD_Cu_Zn_dom"/>
</dbReference>
<name>A0A9P6QGH4_9FUNG</name>
<sequence length="215" mass="22034">MLFKSIATVVALAGLAAAQSKELTHGKAEVNMNDIEATFTFDKVDGGMSIGVTIAKGLTSAIQVLPTGFDYHVHVNPVGPNNNCTATGLHLDPAKVGVAKPCDPTDLTTCQTGDLAGKYGNLMGTADGAIPKATYLDTQLTFTGEGEESMVGRSIVIHNNGTRIACANIDIDGQDAPTPSGGKPEPTKPAGENSAAKLVGSVALTGFVAMMMMAL</sequence>
<proteinExistence type="predicted"/>
<feature type="domain" description="Superoxide dismutase copper/zinc binding" evidence="3">
    <location>
        <begin position="61"/>
        <end position="162"/>
    </location>
</feature>
<dbReference type="InterPro" id="IPR036423">
    <property type="entry name" value="SOD-like_Cu/Zn_dom_sf"/>
</dbReference>
<dbReference type="Pfam" id="PF00080">
    <property type="entry name" value="Sod_Cu"/>
    <property type="match status" value="1"/>
</dbReference>
<evidence type="ECO:0000313" key="4">
    <source>
        <dbReference type="EMBL" id="KAG0266089.1"/>
    </source>
</evidence>
<accession>A0A9P6QGH4</accession>
<dbReference type="PANTHER" id="PTHR20910:SF1">
    <property type="entry name" value="SUPEROXIDE DISMUTASE COPPER_ZINC BINDING DOMAIN-CONTAINING PROTEIN"/>
    <property type="match status" value="1"/>
</dbReference>
<evidence type="ECO:0000259" key="3">
    <source>
        <dbReference type="Pfam" id="PF00080"/>
    </source>
</evidence>
<feature type="region of interest" description="Disordered" evidence="1">
    <location>
        <begin position="171"/>
        <end position="194"/>
    </location>
</feature>
<feature type="signal peptide" evidence="2">
    <location>
        <begin position="1"/>
        <end position="18"/>
    </location>
</feature>
<dbReference type="PANTHER" id="PTHR20910">
    <property type="entry name" value="AGAP001623-PA"/>
    <property type="match status" value="1"/>
</dbReference>
<dbReference type="GO" id="GO:0006801">
    <property type="term" value="P:superoxide metabolic process"/>
    <property type="evidence" value="ECO:0007669"/>
    <property type="project" value="InterPro"/>
</dbReference>
<gene>
    <name evidence="4" type="ORF">BG011_003297</name>
</gene>
<evidence type="ECO:0000313" key="5">
    <source>
        <dbReference type="Proteomes" id="UP000726737"/>
    </source>
</evidence>
<feature type="chain" id="PRO_5040495125" description="Superoxide dismutase copper/zinc binding domain-containing protein" evidence="2">
    <location>
        <begin position="19"/>
        <end position="215"/>
    </location>
</feature>
<keyword evidence="2" id="KW-0732">Signal</keyword>